<evidence type="ECO:0000256" key="4">
    <source>
        <dbReference type="ARBA" id="ARBA00022729"/>
    </source>
</evidence>
<feature type="compositionally biased region" description="Acidic residues" evidence="16">
    <location>
        <begin position="646"/>
        <end position="657"/>
    </location>
</feature>
<evidence type="ECO:0000313" key="18">
    <source>
        <dbReference type="EMBL" id="RXM92315.1"/>
    </source>
</evidence>
<organism evidence="18 19">
    <name type="scientific">Acipenser ruthenus</name>
    <name type="common">Sterlet sturgeon</name>
    <dbReference type="NCBI Taxonomy" id="7906"/>
    <lineage>
        <taxon>Eukaryota</taxon>
        <taxon>Metazoa</taxon>
        <taxon>Chordata</taxon>
        <taxon>Craniata</taxon>
        <taxon>Vertebrata</taxon>
        <taxon>Euteleostomi</taxon>
        <taxon>Actinopterygii</taxon>
        <taxon>Chondrostei</taxon>
        <taxon>Acipenseriformes</taxon>
        <taxon>Acipenseridae</taxon>
        <taxon>Acipenser</taxon>
    </lineage>
</organism>
<feature type="region of interest" description="Disordered" evidence="16">
    <location>
        <begin position="1240"/>
        <end position="1292"/>
    </location>
</feature>
<feature type="region of interest" description="Disordered" evidence="16">
    <location>
        <begin position="70"/>
        <end position="351"/>
    </location>
</feature>
<keyword evidence="10" id="KW-0325">Glycoprotein</keyword>
<protein>
    <recommendedName>
        <fullName evidence="13">SUN domain-containing ossification factor</fullName>
    </recommendedName>
    <alternativeName>
        <fullName evidence="15">Membrane protein CH1</fullName>
    </alternativeName>
    <alternativeName>
        <fullName evidence="14">SUN-like protein 1</fullName>
    </alternativeName>
</protein>
<evidence type="ECO:0000256" key="5">
    <source>
        <dbReference type="ARBA" id="ARBA00022824"/>
    </source>
</evidence>
<evidence type="ECO:0000256" key="15">
    <source>
        <dbReference type="ARBA" id="ARBA00081911"/>
    </source>
</evidence>
<feature type="compositionally biased region" description="Basic and acidic residues" evidence="16">
    <location>
        <begin position="292"/>
        <end position="334"/>
    </location>
</feature>
<dbReference type="Pfam" id="PF07738">
    <property type="entry name" value="Sad1_UNC"/>
    <property type="match status" value="1"/>
</dbReference>
<dbReference type="PANTHER" id="PTHR12953:SF0">
    <property type="entry name" value="SUN DOMAIN-CONTAINING OSSIFICATION FACTOR"/>
    <property type="match status" value="1"/>
</dbReference>
<feature type="compositionally biased region" description="Polar residues" evidence="16">
    <location>
        <begin position="70"/>
        <end position="83"/>
    </location>
</feature>
<comment type="subcellular location">
    <subcellularLocation>
        <location evidence="11">Rough endoplasmic reticulum membrane</location>
        <topology evidence="11">Single-pass type I membrane protein</topology>
    </subcellularLocation>
</comment>
<feature type="compositionally biased region" description="Basic and acidic residues" evidence="16">
    <location>
        <begin position="41"/>
        <end position="54"/>
    </location>
</feature>
<dbReference type="PROSITE" id="PS51469">
    <property type="entry name" value="SUN"/>
    <property type="match status" value="1"/>
</dbReference>
<keyword evidence="19" id="KW-1185">Reference proteome</keyword>
<dbReference type="InterPro" id="IPR012919">
    <property type="entry name" value="SUN_dom"/>
</dbReference>
<sequence>MFQLSARAAGEVVTAASRAGGVIRASVKTLRSSREAGACGRESDEPEKHKREDGVNETAYTSRHVCCSEEGSTASAQFAQDSGPQAKHEENIDSKGADDGSTEIQSSYDVGLRAEQSLQIHTLAEDCTKDEGQEQNVKADEPQPEPEPASLSESVTEAEPASLSGSVTEAEHASLSESVTEAEHASLSESVTEPEPEPTASLYEATSSASSTTDNISSTPTSEIPPVTQPSAIENSSADTLVGSSNEAEQSAADCEAGGTPVAAPHSEPPSFGRLPTSLSEELVENISSPPARERGTKTDLDPKLTRVGKETSRDHSSNTSHEIKNVDPRKVGEIDPTAVQPSKDPEDIPTFDEWKKKVLEVEKEKSQSMHPSSNGSPHIVKKVQKNFNNYASVECGAKILAANTEAKSTSAILMENMDLYMLNPCSTKIWFVIELCEPIQVKQLDIANFELFSSTPKDFLVSISDRYPTNKWVKLGTFHGRDERTVQTFPLDEQLYAKYVKVELLSHFGSEHFCPLSLIRVFGTSMVEEYEEIAELQYPSERMEYLDEDYDYPPGYVPQEDKSSKDLLGSATSKGCANVKPSDFKRCLAPEQQLKNLLLESPPVSSEDTEEEAVPTLAPQEESLIVQLVQEEEEEPSQSTVTLLEGEEEEEEEEEGAADRQGFYQLDSLTYCGETTNFSCVASFSEYVLQRCTVAVAIQRQRCGAAGQQELEPGSSTKHQETPLPIPEQQQETLLVIPEHSETQEPAKEELPPPSEFQSILVERDIKTTPTVSQQQDVRHSETTVEQTAEPVDLEPSQFSSLPQGIISDIPHVKVTPTEEIPDSCTVDLLEQTPLHLENTPEPQAETGKKIAVSSTAEEPAPSSEAEPPSEEKPSPTLGEHTDTPQTLTNPTETVPPMELGTSAVNTEAVVGKGTPEEPSVSVEPPEPPVMLEVKGDKQSPEDILLTVPSSNGQLQRTATDFYAELQNSTDLGYTNGNQVHGSNQKESVFMRLNNRIKALEMNMSLSSRYLEELSQRRVSVWRSVPHSVSTVLLSVVAALIILNKLSMHPFNFIPVETYRKQMEEMQRAFNKTVIKLQNTSRIAEEQDQRQTESIQSLQSQLKNMTQLVLNLSVTVGQLQREVSDRQSYLVIALVLCVCLGLLLCVQRCGSSSPAQEVFSLPVPKSNHYPSPKRCFSSYDDMSLKRRISCPLVRSKSFQLPASEVGPDDLYIVEPLRFSPENKKKKRCKMKVEKVDTLKPSVPAPPVANGGVKSNGPLQSHSAFLPSGEVCTSSYKGPPSEGSSEGSSHSDESYFCGISSCTRLCNDQPPPKTKTEKRAFKRRRSKMDPGKYMAGLIQTKTGSVPSMQDFMKGNKEMSVGTFGVTAVSGHV</sequence>
<keyword evidence="7" id="KW-1133">Transmembrane helix</keyword>
<keyword evidence="3" id="KW-0812">Transmembrane</keyword>
<feature type="compositionally biased region" description="Low complexity" evidence="16">
    <location>
        <begin position="855"/>
        <end position="868"/>
    </location>
</feature>
<dbReference type="GO" id="GO:0030867">
    <property type="term" value="C:rough endoplasmic reticulum membrane"/>
    <property type="evidence" value="ECO:0007669"/>
    <property type="project" value="UniProtKB-SubCell"/>
</dbReference>
<feature type="domain" description="SUN" evidence="17">
    <location>
        <begin position="368"/>
        <end position="527"/>
    </location>
</feature>
<keyword evidence="1" id="KW-0217">Developmental protein</keyword>
<dbReference type="GO" id="GO:0046850">
    <property type="term" value="P:regulation of bone remodeling"/>
    <property type="evidence" value="ECO:0007669"/>
    <property type="project" value="TreeGrafter"/>
</dbReference>
<feature type="compositionally biased region" description="Polar residues" evidence="16">
    <location>
        <begin position="229"/>
        <end position="249"/>
    </location>
</feature>
<feature type="compositionally biased region" description="Basic and acidic residues" evidence="16">
    <location>
        <begin position="123"/>
        <end position="141"/>
    </location>
</feature>
<keyword evidence="2" id="KW-0597">Phosphoprotein</keyword>
<feature type="region of interest" description="Disordered" evidence="16">
    <location>
        <begin position="33"/>
        <end position="58"/>
    </location>
</feature>
<evidence type="ECO:0000256" key="1">
    <source>
        <dbReference type="ARBA" id="ARBA00022473"/>
    </source>
</evidence>
<feature type="compositionally biased region" description="Polar residues" evidence="16">
    <location>
        <begin position="885"/>
        <end position="894"/>
    </location>
</feature>
<dbReference type="GO" id="GO:0001503">
    <property type="term" value="P:ossification"/>
    <property type="evidence" value="ECO:0007669"/>
    <property type="project" value="UniProtKB-KW"/>
</dbReference>
<feature type="region of interest" description="Disordered" evidence="16">
    <location>
        <begin position="631"/>
        <end position="663"/>
    </location>
</feature>
<keyword evidence="8" id="KW-0175">Coiled coil</keyword>
<name>A0A444UVX1_ACIRT</name>
<proteinExistence type="predicted"/>
<evidence type="ECO:0000256" key="12">
    <source>
        <dbReference type="ARBA" id="ARBA00055064"/>
    </source>
</evidence>
<dbReference type="EMBL" id="SCEB01006526">
    <property type="protein sequence ID" value="RXM92315.1"/>
    <property type="molecule type" value="Genomic_DNA"/>
</dbReference>
<dbReference type="PANTHER" id="PTHR12953">
    <property type="entry name" value="MEMBRANE PROTEIN CH1 RELATED"/>
    <property type="match status" value="1"/>
</dbReference>
<evidence type="ECO:0000259" key="17">
    <source>
        <dbReference type="PROSITE" id="PS51469"/>
    </source>
</evidence>
<feature type="compositionally biased region" description="Basic and acidic residues" evidence="16">
    <location>
        <begin position="86"/>
        <end position="98"/>
    </location>
</feature>
<evidence type="ECO:0000256" key="10">
    <source>
        <dbReference type="ARBA" id="ARBA00023180"/>
    </source>
</evidence>
<dbReference type="InterPro" id="IPR045120">
    <property type="entry name" value="Suco/Slp1-like"/>
</dbReference>
<dbReference type="FunFam" id="2.60.120.260:FF:000024">
    <property type="entry name" value="SUN domain containing ossification factor"/>
    <property type="match status" value="1"/>
</dbReference>
<keyword evidence="6" id="KW-0892">Osteogenesis</keyword>
<dbReference type="InterPro" id="IPR008979">
    <property type="entry name" value="Galactose-bd-like_sf"/>
</dbReference>
<feature type="compositionally biased region" description="Low complexity" evidence="16">
    <location>
        <begin position="198"/>
        <end position="219"/>
    </location>
</feature>
<evidence type="ECO:0000256" key="3">
    <source>
        <dbReference type="ARBA" id="ARBA00022692"/>
    </source>
</evidence>
<feature type="region of interest" description="Disordered" evidence="16">
    <location>
        <begin position="770"/>
        <end position="803"/>
    </location>
</feature>
<feature type="compositionally biased region" description="Low complexity" evidence="16">
    <location>
        <begin position="1274"/>
        <end position="1288"/>
    </location>
</feature>
<evidence type="ECO:0000256" key="7">
    <source>
        <dbReference type="ARBA" id="ARBA00022989"/>
    </source>
</evidence>
<keyword evidence="5" id="KW-0256">Endoplasmic reticulum</keyword>
<comment type="function">
    <text evidence="12">Required for bone modeling during late embryogenesis. Regulates type I collagen synthesis in osteoblasts during their postnatal maturation.</text>
</comment>
<comment type="caution">
    <text evidence="18">The sequence shown here is derived from an EMBL/GenBank/DDBJ whole genome shotgun (WGS) entry which is preliminary data.</text>
</comment>
<dbReference type="SUPFAM" id="SSF49785">
    <property type="entry name" value="Galactose-binding domain-like"/>
    <property type="match status" value="1"/>
</dbReference>
<evidence type="ECO:0000256" key="14">
    <source>
        <dbReference type="ARBA" id="ARBA00075366"/>
    </source>
</evidence>
<dbReference type="GO" id="GO:0034975">
    <property type="term" value="P:protein folding in endoplasmic reticulum"/>
    <property type="evidence" value="ECO:0007669"/>
    <property type="project" value="TreeGrafter"/>
</dbReference>
<evidence type="ECO:0000256" key="6">
    <source>
        <dbReference type="ARBA" id="ARBA00022855"/>
    </source>
</evidence>
<keyword evidence="4" id="KW-0732">Signal</keyword>
<evidence type="ECO:0000256" key="2">
    <source>
        <dbReference type="ARBA" id="ARBA00022553"/>
    </source>
</evidence>
<evidence type="ECO:0000313" key="19">
    <source>
        <dbReference type="Proteomes" id="UP000289886"/>
    </source>
</evidence>
<evidence type="ECO:0000256" key="16">
    <source>
        <dbReference type="SAM" id="MobiDB-lite"/>
    </source>
</evidence>
<gene>
    <name evidence="18" type="ORF">EOD39_20265</name>
</gene>
<evidence type="ECO:0000256" key="11">
    <source>
        <dbReference type="ARBA" id="ARBA00034697"/>
    </source>
</evidence>
<accession>A0A444UVX1</accession>
<evidence type="ECO:0000256" key="9">
    <source>
        <dbReference type="ARBA" id="ARBA00023136"/>
    </source>
</evidence>
<evidence type="ECO:0000256" key="8">
    <source>
        <dbReference type="ARBA" id="ARBA00023054"/>
    </source>
</evidence>
<feature type="region of interest" description="Disordered" evidence="16">
    <location>
        <begin position="838"/>
        <end position="900"/>
    </location>
</feature>
<evidence type="ECO:0000256" key="13">
    <source>
        <dbReference type="ARBA" id="ARBA00067685"/>
    </source>
</evidence>
<keyword evidence="9" id="KW-0472">Membrane</keyword>
<dbReference type="Proteomes" id="UP000289886">
    <property type="component" value="Unassembled WGS sequence"/>
</dbReference>
<reference evidence="18 19" key="1">
    <citation type="submission" date="2019-01" db="EMBL/GenBank/DDBJ databases">
        <title>Draft Genome and Complete Hox-Cluster Characterization of the Sterlet Sturgeon (Acipenser ruthenus).</title>
        <authorList>
            <person name="Wei Q."/>
        </authorList>
    </citation>
    <scope>NUCLEOTIDE SEQUENCE [LARGE SCALE GENOMIC DNA]</scope>
    <source>
        <strain evidence="18">WHYD16114868_AA</strain>
        <tissue evidence="18">Blood</tissue>
    </source>
</reference>
<dbReference type="Gene3D" id="2.60.120.260">
    <property type="entry name" value="Galactose-binding domain-like"/>
    <property type="match status" value="1"/>
</dbReference>